<dbReference type="InterPro" id="IPR029673">
    <property type="entry name" value="TMEM179"/>
</dbReference>
<dbReference type="Proteomes" id="UP000801492">
    <property type="component" value="Unassembled WGS sequence"/>
</dbReference>
<dbReference type="InterPro" id="IPR059010">
    <property type="entry name" value="TMEM179-179B"/>
</dbReference>
<feature type="region of interest" description="Disordered" evidence="6">
    <location>
        <begin position="320"/>
        <end position="413"/>
    </location>
</feature>
<keyword evidence="3 7" id="KW-1133">Transmembrane helix</keyword>
<feature type="transmembrane region" description="Helical" evidence="7">
    <location>
        <begin position="101"/>
        <end position="122"/>
    </location>
</feature>
<feature type="region of interest" description="Disordered" evidence="6">
    <location>
        <begin position="434"/>
        <end position="463"/>
    </location>
</feature>
<dbReference type="PANTHER" id="PTHR31872:SF4">
    <property type="entry name" value="TRANSMEMBRANE PROTEIN 179"/>
    <property type="match status" value="1"/>
</dbReference>
<evidence type="ECO:0000256" key="4">
    <source>
        <dbReference type="ARBA" id="ARBA00023136"/>
    </source>
</evidence>
<evidence type="ECO:0000256" key="2">
    <source>
        <dbReference type="ARBA" id="ARBA00022692"/>
    </source>
</evidence>
<feature type="transmembrane region" description="Helical" evidence="7">
    <location>
        <begin position="208"/>
        <end position="232"/>
    </location>
</feature>
<proteinExistence type="inferred from homology"/>
<evidence type="ECO:0000256" key="1">
    <source>
        <dbReference type="ARBA" id="ARBA00004141"/>
    </source>
</evidence>
<sequence>MYPEIHRYYQLLDRDTSTVTSLWKVLHLTCLAIASISGFITAYAFGKSIEAFGDNCILNAKLEFTGANYTRLSYFVTNALPPDLKPIDIAASEWTSMKECYFCQFTPLVSMIYAIIWGSFFIICSRGGAGYITDAIYRPWRIVYPAMFFAAIATVVLLISSVQLNSGINAFCKEFEVVFNTTKCTTDIDKYTLTFSPKKRQFISILRIAVFCSFTCFMGWLVLLMILILRVVCIADFHMIRITVTPKEEEIMDIINPDDYDDVSLLSSENVSLLDERVDSGHKFFFFPRRRKMLDIDEEERRKHHTVAFDVFDASEDNTQKKKNYGKASDYDEEDDKDRKWKRKPIFGRSGSTRQNNSGLGIFRRPGLFTRKTEEPSDNTSSASPSSFALEAERRKRKSDAPQHKSISTRQSSHLLRLYEEKEIYKPESTFSLVQEDSKRKRKTGTEPSTFIQPSSPRMKELEKDSWSTTSFPFTPQGINIIIITFKLKSSLLQKVN</sequence>
<dbReference type="Pfam" id="PF26158">
    <property type="entry name" value="Claudin_TMEM179-179B"/>
    <property type="match status" value="1"/>
</dbReference>
<keyword evidence="2 7" id="KW-0812">Transmembrane</keyword>
<comment type="caution">
    <text evidence="8">The sequence shown here is derived from an EMBL/GenBank/DDBJ whole genome shotgun (WGS) entry which is preliminary data.</text>
</comment>
<keyword evidence="4 7" id="KW-0472">Membrane</keyword>
<feature type="compositionally biased region" description="Polar residues" evidence="6">
    <location>
        <begin position="350"/>
        <end position="359"/>
    </location>
</feature>
<comment type="subcellular location">
    <subcellularLocation>
        <location evidence="1">Membrane</location>
        <topology evidence="1">Multi-pass membrane protein</topology>
    </subcellularLocation>
</comment>
<feature type="transmembrane region" description="Helical" evidence="7">
    <location>
        <begin position="25"/>
        <end position="45"/>
    </location>
</feature>
<feature type="compositionally biased region" description="Basic and acidic residues" evidence="6">
    <location>
        <begin position="391"/>
        <end position="403"/>
    </location>
</feature>
<evidence type="ECO:0000256" key="6">
    <source>
        <dbReference type="SAM" id="MobiDB-lite"/>
    </source>
</evidence>
<evidence type="ECO:0000313" key="9">
    <source>
        <dbReference type="Proteomes" id="UP000801492"/>
    </source>
</evidence>
<accession>A0A8K0D5Q3</accession>
<organism evidence="8 9">
    <name type="scientific">Ignelater luminosus</name>
    <name type="common">Cucubano</name>
    <name type="synonym">Pyrophorus luminosus</name>
    <dbReference type="NCBI Taxonomy" id="2038154"/>
    <lineage>
        <taxon>Eukaryota</taxon>
        <taxon>Metazoa</taxon>
        <taxon>Ecdysozoa</taxon>
        <taxon>Arthropoda</taxon>
        <taxon>Hexapoda</taxon>
        <taxon>Insecta</taxon>
        <taxon>Pterygota</taxon>
        <taxon>Neoptera</taxon>
        <taxon>Endopterygota</taxon>
        <taxon>Coleoptera</taxon>
        <taxon>Polyphaga</taxon>
        <taxon>Elateriformia</taxon>
        <taxon>Elateroidea</taxon>
        <taxon>Elateridae</taxon>
        <taxon>Agrypninae</taxon>
        <taxon>Pyrophorini</taxon>
        <taxon>Ignelater</taxon>
    </lineage>
</organism>
<protein>
    <submittedName>
        <fullName evidence="8">Uncharacterized protein</fullName>
    </submittedName>
</protein>
<reference evidence="8" key="1">
    <citation type="submission" date="2019-08" db="EMBL/GenBank/DDBJ databases">
        <title>The genome of the North American firefly Photinus pyralis.</title>
        <authorList>
            <consortium name="Photinus pyralis genome working group"/>
            <person name="Fallon T.R."/>
            <person name="Sander Lower S.E."/>
            <person name="Weng J.-K."/>
        </authorList>
    </citation>
    <scope>NUCLEOTIDE SEQUENCE</scope>
    <source>
        <strain evidence="8">TRF0915ILg1</strain>
        <tissue evidence="8">Whole body</tissue>
    </source>
</reference>
<feature type="transmembrane region" description="Helical" evidence="7">
    <location>
        <begin position="142"/>
        <end position="159"/>
    </location>
</feature>
<name>A0A8K0D5Q3_IGNLU</name>
<comment type="similarity">
    <text evidence="5">Belongs to the TMEM179 family.</text>
</comment>
<evidence type="ECO:0000256" key="7">
    <source>
        <dbReference type="SAM" id="Phobius"/>
    </source>
</evidence>
<dbReference type="PANTHER" id="PTHR31872">
    <property type="entry name" value="TRANSMEMBRANE PROTEIN 179"/>
    <property type="match status" value="1"/>
</dbReference>
<feature type="compositionally biased region" description="Polar residues" evidence="6">
    <location>
        <begin position="446"/>
        <end position="456"/>
    </location>
</feature>
<feature type="compositionally biased region" description="Low complexity" evidence="6">
    <location>
        <begin position="378"/>
        <end position="387"/>
    </location>
</feature>
<dbReference type="OrthoDB" id="8173371at2759"/>
<evidence type="ECO:0000256" key="3">
    <source>
        <dbReference type="ARBA" id="ARBA00022989"/>
    </source>
</evidence>
<dbReference type="AlphaFoldDB" id="A0A8K0D5Q3"/>
<dbReference type="EMBL" id="VTPC01003933">
    <property type="protein sequence ID" value="KAF2897761.1"/>
    <property type="molecule type" value="Genomic_DNA"/>
</dbReference>
<keyword evidence="9" id="KW-1185">Reference proteome</keyword>
<evidence type="ECO:0000313" key="8">
    <source>
        <dbReference type="EMBL" id="KAF2897761.1"/>
    </source>
</evidence>
<gene>
    <name evidence="8" type="ORF">ILUMI_08424</name>
</gene>
<evidence type="ECO:0000256" key="5">
    <source>
        <dbReference type="ARBA" id="ARBA00093776"/>
    </source>
</evidence>